<dbReference type="Gene3D" id="3.80.10.10">
    <property type="entry name" value="Ribonuclease Inhibitor"/>
    <property type="match status" value="1"/>
</dbReference>
<dbReference type="EMBL" id="FUEG01000057">
    <property type="protein sequence ID" value="SJL18300.1"/>
    <property type="molecule type" value="Genomic_DNA"/>
</dbReference>
<dbReference type="InterPro" id="IPR032675">
    <property type="entry name" value="LRR_dom_sf"/>
</dbReference>
<name>A0A284SBB5_ARMOS</name>
<keyword evidence="2" id="KW-1185">Reference proteome</keyword>
<dbReference type="Proteomes" id="UP000219338">
    <property type="component" value="Unassembled WGS sequence"/>
</dbReference>
<sequence>MSIETHPDESLMATFPSHVHRVNSSEITDLFTINMPPNDIQRISLDTAIVRHMMDIANLYASLDKCKRLHSRLHEEIFLAKTDVGCIKAITHPIHLMLSKSLLEIFKYRRKGKFKACVSPADELWRCAQVCQHWWDICLMTPALWTNVHLNFYSDSGQLLLDKEVTRYALCILEKHLSRTRNRPIDITIMAPQLHIVDNPLIHCIICRCEHWHSFLMDAPLQTWQSMNVCEGSLYELTSLKIADSSYSTQWDAAYSNEIILSFTFLPKIEILSISDVPLRALTASPATFCGLKQFEVHLHRQATEVFDLLPCMTSVTSLDISCNADIGEFHRDIVIPSVTSLIL</sequence>
<organism evidence="1 2">
    <name type="scientific">Armillaria ostoyae</name>
    <name type="common">Armillaria root rot fungus</name>
    <dbReference type="NCBI Taxonomy" id="47428"/>
    <lineage>
        <taxon>Eukaryota</taxon>
        <taxon>Fungi</taxon>
        <taxon>Dikarya</taxon>
        <taxon>Basidiomycota</taxon>
        <taxon>Agaricomycotina</taxon>
        <taxon>Agaricomycetes</taxon>
        <taxon>Agaricomycetidae</taxon>
        <taxon>Agaricales</taxon>
        <taxon>Marasmiineae</taxon>
        <taxon>Physalacriaceae</taxon>
        <taxon>Armillaria</taxon>
    </lineage>
</organism>
<protein>
    <submittedName>
        <fullName evidence="1">Uncharacterized protein</fullName>
    </submittedName>
</protein>
<reference evidence="2" key="1">
    <citation type="journal article" date="2017" name="Nat. Ecol. Evol.">
        <title>Genome expansion and lineage-specific genetic innovations in the forest pathogenic fungi Armillaria.</title>
        <authorList>
            <person name="Sipos G."/>
            <person name="Prasanna A.N."/>
            <person name="Walter M.C."/>
            <person name="O'Connor E."/>
            <person name="Balint B."/>
            <person name="Krizsan K."/>
            <person name="Kiss B."/>
            <person name="Hess J."/>
            <person name="Varga T."/>
            <person name="Slot J."/>
            <person name="Riley R."/>
            <person name="Boka B."/>
            <person name="Rigling D."/>
            <person name="Barry K."/>
            <person name="Lee J."/>
            <person name="Mihaltcheva S."/>
            <person name="LaButti K."/>
            <person name="Lipzen A."/>
            <person name="Waldron R."/>
            <person name="Moloney N.M."/>
            <person name="Sperisen C."/>
            <person name="Kredics L."/>
            <person name="Vagvoelgyi C."/>
            <person name="Patrignani A."/>
            <person name="Fitzpatrick D."/>
            <person name="Nagy I."/>
            <person name="Doyle S."/>
            <person name="Anderson J.B."/>
            <person name="Grigoriev I.V."/>
            <person name="Gueldener U."/>
            <person name="Muensterkoetter M."/>
            <person name="Nagy L.G."/>
        </authorList>
    </citation>
    <scope>NUCLEOTIDE SEQUENCE [LARGE SCALE GENOMIC DNA]</scope>
    <source>
        <strain evidence="2">C18/9</strain>
    </source>
</reference>
<proteinExistence type="predicted"/>
<evidence type="ECO:0000313" key="1">
    <source>
        <dbReference type="EMBL" id="SJL18300.1"/>
    </source>
</evidence>
<evidence type="ECO:0000313" key="2">
    <source>
        <dbReference type="Proteomes" id="UP000219338"/>
    </source>
</evidence>
<accession>A0A284SBB5</accession>
<dbReference type="AlphaFoldDB" id="A0A284SBB5"/>
<gene>
    <name evidence="1" type="ORF">ARMOST_21886</name>
</gene>
<dbReference type="OrthoDB" id="3365698at2759"/>